<protein>
    <submittedName>
        <fullName evidence="1">Uncharacterized protein</fullName>
    </submittedName>
</protein>
<sequence>MSPARQSSCLCGGLTTKRTASVRPPILSRSCSHSLGIDCGRWEINRVSSCQKLSYLRIELELQLTDKKINTPRSKSFFVVFPILSRSCSHSLGIDCGRWEINRVSSCQKLSYLRIELELQLTDKKINTPRSKSFFVVFPILSRSCLTLSYLIHTVATVLTTELVPFSVLRFEYSSLSGHSLDGQSDCPAPIRPLFPLIIVNKRLLYLLESPI</sequence>
<dbReference type="AlphaFoldDB" id="A0A380IEU2"/>
<evidence type="ECO:0000313" key="2">
    <source>
        <dbReference type="Proteomes" id="UP000255213"/>
    </source>
</evidence>
<evidence type="ECO:0000313" key="1">
    <source>
        <dbReference type="EMBL" id="SUN07452.1"/>
    </source>
</evidence>
<dbReference type="Proteomes" id="UP000255213">
    <property type="component" value="Unassembled WGS sequence"/>
</dbReference>
<organism evidence="1 2">
    <name type="scientific">Streptococcus acidominimus</name>
    <dbReference type="NCBI Taxonomy" id="1326"/>
    <lineage>
        <taxon>Bacteria</taxon>
        <taxon>Bacillati</taxon>
        <taxon>Bacillota</taxon>
        <taxon>Bacilli</taxon>
        <taxon>Lactobacillales</taxon>
        <taxon>Streptococcaceae</taxon>
        <taxon>Streptococcus</taxon>
    </lineage>
</organism>
<gene>
    <name evidence="1" type="ORF">NCTC12957_01190</name>
</gene>
<proteinExistence type="predicted"/>
<accession>A0A380IEU2</accession>
<name>A0A380IEU2_STRAI</name>
<reference evidence="1 2" key="1">
    <citation type="submission" date="2018-06" db="EMBL/GenBank/DDBJ databases">
        <authorList>
            <consortium name="Pathogen Informatics"/>
            <person name="Doyle S."/>
        </authorList>
    </citation>
    <scope>NUCLEOTIDE SEQUENCE [LARGE SCALE GENOMIC DNA]</scope>
    <source>
        <strain evidence="1 2">NCTC12957</strain>
    </source>
</reference>
<dbReference type="EMBL" id="UHEN01000001">
    <property type="protein sequence ID" value="SUN07452.1"/>
    <property type="molecule type" value="Genomic_DNA"/>
</dbReference>